<protein>
    <submittedName>
        <fullName evidence="2">Regulatory protein</fullName>
    </submittedName>
</protein>
<reference evidence="2 3" key="1">
    <citation type="submission" date="2011-02" db="EMBL/GenBank/DDBJ databases">
        <authorList>
            <person name="Muzny D."/>
            <person name="Qin X."/>
            <person name="Deng J."/>
            <person name="Jiang H."/>
            <person name="Liu Y."/>
            <person name="Qu J."/>
            <person name="Song X.-Z."/>
            <person name="Zhang L."/>
            <person name="Thornton R."/>
            <person name="Coyle M."/>
            <person name="Francisco L."/>
            <person name="Jackson L."/>
            <person name="Javaid M."/>
            <person name="Korchina V."/>
            <person name="Kovar C."/>
            <person name="Mata R."/>
            <person name="Mathew T."/>
            <person name="Ngo R."/>
            <person name="Nguyen L."/>
            <person name="Nguyen N."/>
            <person name="Okwuonu G."/>
            <person name="Ongeri F."/>
            <person name="Pham C."/>
            <person name="Simmons D."/>
            <person name="Wilczek-Boney K."/>
            <person name="Hale W."/>
            <person name="Jakkamsetti A."/>
            <person name="Pham P."/>
            <person name="Ruth R."/>
            <person name="San Lucas F."/>
            <person name="Warren J."/>
            <person name="Zhang J."/>
            <person name="Zhao Z."/>
            <person name="Zhou C."/>
            <person name="Zhu D."/>
            <person name="Lee S."/>
            <person name="Bess C."/>
            <person name="Blankenburg K."/>
            <person name="Forbes L."/>
            <person name="Fu Q."/>
            <person name="Gubbala S."/>
            <person name="Hirani K."/>
            <person name="Jayaseelan J.C."/>
            <person name="Lara F."/>
            <person name="Munidasa M."/>
            <person name="Palculict T."/>
            <person name="Patil S."/>
            <person name="Pu L.-L."/>
            <person name="Saada N."/>
            <person name="Tang L."/>
            <person name="Weissenberger G."/>
            <person name="Zhu Y."/>
            <person name="Hemphill L."/>
            <person name="Shang Y."/>
            <person name="Youmans B."/>
            <person name="Ayvaz T."/>
            <person name="Ross M."/>
            <person name="Santibanez J."/>
            <person name="Aqrawi P."/>
            <person name="Gross S."/>
            <person name="Joshi V."/>
            <person name="Fowler G."/>
            <person name="Nazareth L."/>
            <person name="Reid J."/>
            <person name="Worley K."/>
            <person name="Petrosino J."/>
            <person name="Highlander S."/>
            <person name="Gibbs R."/>
        </authorList>
    </citation>
    <scope>NUCLEOTIDE SEQUENCE [LARGE SCALE GENOMIC DNA]</scope>
    <source>
        <strain evidence="2 3">ATCC BAA-1200</strain>
    </source>
</reference>
<dbReference type="HOGENOM" id="CLU_3219003_0_0_4"/>
<feature type="region of interest" description="Disordered" evidence="1">
    <location>
        <begin position="1"/>
        <end position="24"/>
    </location>
</feature>
<dbReference type="Proteomes" id="UP000004105">
    <property type="component" value="Unassembled WGS sequence"/>
</dbReference>
<comment type="caution">
    <text evidence="2">The sequence shown here is derived from an EMBL/GenBank/DDBJ whole genome shotgun (WGS) entry which is preliminary data.</text>
</comment>
<evidence type="ECO:0000313" key="3">
    <source>
        <dbReference type="Proteomes" id="UP000004105"/>
    </source>
</evidence>
<dbReference type="EMBL" id="AFAY01000014">
    <property type="protein sequence ID" value="EGF11497.1"/>
    <property type="molecule type" value="Genomic_DNA"/>
</dbReference>
<name>F2BAP6_9NEIS</name>
<proteinExistence type="predicted"/>
<gene>
    <name evidence="2" type="ORF">HMPREF9123_0800</name>
</gene>
<keyword evidence="3" id="KW-1185">Reference proteome</keyword>
<accession>F2BAP6</accession>
<evidence type="ECO:0000313" key="2">
    <source>
        <dbReference type="EMBL" id="EGF11497.1"/>
    </source>
</evidence>
<feature type="compositionally biased region" description="Basic and acidic residues" evidence="1">
    <location>
        <begin position="1"/>
        <end position="11"/>
    </location>
</feature>
<organism evidence="2 3">
    <name type="scientific">Neisseria bacilliformis ATCC BAA-1200</name>
    <dbReference type="NCBI Taxonomy" id="888742"/>
    <lineage>
        <taxon>Bacteria</taxon>
        <taxon>Pseudomonadati</taxon>
        <taxon>Pseudomonadota</taxon>
        <taxon>Betaproteobacteria</taxon>
        <taxon>Neisseriales</taxon>
        <taxon>Neisseriaceae</taxon>
        <taxon>Neisseria</taxon>
    </lineage>
</organism>
<dbReference type="AlphaFoldDB" id="F2BAP6"/>
<evidence type="ECO:0000256" key="1">
    <source>
        <dbReference type="SAM" id="MobiDB-lite"/>
    </source>
</evidence>
<sequence length="44" mass="4692">MRSNEQPDGKPSDPMAGKIGLRQANSRGAFGKFCANVSGRREAV</sequence>